<reference evidence="1 2" key="1">
    <citation type="journal article" date="2019" name="Int. J. Syst. Evol. Microbiol.">
        <title>The Global Catalogue of Microorganisms (GCM) 10K type strain sequencing project: providing services to taxonomists for standard genome sequencing and annotation.</title>
        <authorList>
            <consortium name="The Broad Institute Genomics Platform"/>
            <consortium name="The Broad Institute Genome Sequencing Center for Infectious Disease"/>
            <person name="Wu L."/>
            <person name="Ma J."/>
        </authorList>
    </citation>
    <scope>NUCLEOTIDE SEQUENCE [LARGE SCALE GENOMIC DNA]</scope>
    <source>
        <strain evidence="1 2">JCM 10649</strain>
    </source>
</reference>
<dbReference type="Proteomes" id="UP001499895">
    <property type="component" value="Unassembled WGS sequence"/>
</dbReference>
<name>A0ABN0ZDM0_9ACTN</name>
<proteinExistence type="predicted"/>
<dbReference type="EMBL" id="BAAAHB010000001">
    <property type="protein sequence ID" value="GAA0443306.1"/>
    <property type="molecule type" value="Genomic_DNA"/>
</dbReference>
<organism evidence="1 2">
    <name type="scientific">Streptomyces stramineus</name>
    <dbReference type="NCBI Taxonomy" id="173861"/>
    <lineage>
        <taxon>Bacteria</taxon>
        <taxon>Bacillati</taxon>
        <taxon>Actinomycetota</taxon>
        <taxon>Actinomycetes</taxon>
        <taxon>Kitasatosporales</taxon>
        <taxon>Streptomycetaceae</taxon>
        <taxon>Streptomyces</taxon>
    </lineage>
</organism>
<accession>A0ABN0ZDM0</accession>
<sequence>MRDDAPRHEPPGRARMVRELARHHDGSLHDATARRPVSFGELADDVREGAIFRARDAATDQDCTYQVLAAVLAGALSWLPVSFERGGVPSAAFTMLLALKRD</sequence>
<keyword evidence="2" id="KW-1185">Reference proteome</keyword>
<gene>
    <name evidence="1" type="ORF">GCM10009544_02640</name>
</gene>
<evidence type="ECO:0000313" key="1">
    <source>
        <dbReference type="EMBL" id="GAA0443306.1"/>
    </source>
</evidence>
<evidence type="ECO:0008006" key="3">
    <source>
        <dbReference type="Google" id="ProtNLM"/>
    </source>
</evidence>
<protein>
    <recommendedName>
        <fullName evidence="3">TetR family transcriptional regulator</fullName>
    </recommendedName>
</protein>
<comment type="caution">
    <text evidence="1">The sequence shown here is derived from an EMBL/GenBank/DDBJ whole genome shotgun (WGS) entry which is preliminary data.</text>
</comment>
<evidence type="ECO:0000313" key="2">
    <source>
        <dbReference type="Proteomes" id="UP001499895"/>
    </source>
</evidence>
<dbReference type="RefSeq" id="WP_344084037.1">
    <property type="nucleotide sequence ID" value="NZ_BAAAHB010000001.1"/>
</dbReference>